<dbReference type="Gene3D" id="3.40.720.10">
    <property type="entry name" value="Alkaline Phosphatase, subunit A"/>
    <property type="match status" value="1"/>
</dbReference>
<comment type="caution">
    <text evidence="4">The sequence shown here is derived from an EMBL/GenBank/DDBJ whole genome shotgun (WGS) entry which is preliminary data.</text>
</comment>
<dbReference type="InterPro" id="IPR050738">
    <property type="entry name" value="Sulfatase"/>
</dbReference>
<dbReference type="PANTHER" id="PTHR42693">
    <property type="entry name" value="ARYLSULFATASE FAMILY MEMBER"/>
    <property type="match status" value="1"/>
</dbReference>
<reference evidence="4 5" key="1">
    <citation type="submission" date="2023-07" db="EMBL/GenBank/DDBJ databases">
        <title>Sorghum-associated microbial communities from plants grown in Nebraska, USA.</title>
        <authorList>
            <person name="Schachtman D."/>
        </authorList>
    </citation>
    <scope>NUCLEOTIDE SEQUENCE [LARGE SCALE GENOMIC DNA]</scope>
    <source>
        <strain evidence="4 5">CC258</strain>
    </source>
</reference>
<keyword evidence="5" id="KW-1185">Reference proteome</keyword>
<proteinExistence type="inferred from homology"/>
<dbReference type="RefSeq" id="WP_310226117.1">
    <property type="nucleotide sequence ID" value="NZ_JAVDSB010000002.1"/>
</dbReference>
<evidence type="ECO:0000259" key="3">
    <source>
        <dbReference type="Pfam" id="PF00884"/>
    </source>
</evidence>
<evidence type="ECO:0000313" key="4">
    <source>
        <dbReference type="EMBL" id="MDR6550912.1"/>
    </source>
</evidence>
<keyword evidence="2" id="KW-0378">Hydrolase</keyword>
<dbReference type="PANTHER" id="PTHR42693:SF53">
    <property type="entry name" value="ENDO-4-O-SULFATASE"/>
    <property type="match status" value="1"/>
</dbReference>
<name>A0ABU1NVM7_9BACL</name>
<dbReference type="CDD" id="cd16022">
    <property type="entry name" value="sulfatase_like"/>
    <property type="match status" value="1"/>
</dbReference>
<evidence type="ECO:0000256" key="1">
    <source>
        <dbReference type="ARBA" id="ARBA00008779"/>
    </source>
</evidence>
<evidence type="ECO:0000313" key="5">
    <source>
        <dbReference type="Proteomes" id="UP001267290"/>
    </source>
</evidence>
<dbReference type="Proteomes" id="UP001267290">
    <property type="component" value="Unassembled WGS sequence"/>
</dbReference>
<dbReference type="SUPFAM" id="SSF53649">
    <property type="entry name" value="Alkaline phosphatase-like"/>
    <property type="match status" value="1"/>
</dbReference>
<accession>A0ABU1NVM7</accession>
<organism evidence="4 5">
    <name type="scientific">Paenibacillus qinlingensis</name>
    <dbReference type="NCBI Taxonomy" id="1837343"/>
    <lineage>
        <taxon>Bacteria</taxon>
        <taxon>Bacillati</taxon>
        <taxon>Bacillota</taxon>
        <taxon>Bacilli</taxon>
        <taxon>Bacillales</taxon>
        <taxon>Paenibacillaceae</taxon>
        <taxon>Paenibacillus</taxon>
    </lineage>
</organism>
<evidence type="ECO:0000256" key="2">
    <source>
        <dbReference type="ARBA" id="ARBA00022801"/>
    </source>
</evidence>
<protein>
    <submittedName>
        <fullName evidence="4">Arylsulfatase A-like enzyme</fullName>
    </submittedName>
</protein>
<sequence>MKSRPNILLITTDQQRADCLGIAQSAHPVMTPHLDQLANEGIQFSRTYVDCPLCIPSRTTIMTGRSAFSHGVSSNGHYRIPEKAEDTLPGRLLSEGYQTHAAGKMQFTPPRNRNGFERMRLVPEDYVNFLETTEYRGTYRGHGIGGNEVYPVFSAAPIRYTSTHWTVEESIDFLRQRDQDAPFFMWTSFEAPHPPLDPVESFVRLYDGIPISEPVRSEWSEADSSPEWVRARKRSHKLDLLPPHLISMARKHYYAQITHIDYELGRLFGEIQGQKLWDNTLIIFTSDHGEMLGDHGLFHKTCFYEPSTRVPFLLKPPKGYGGQLRPSEVVDTPITLADLYPTVLAYAGCLKDEDQNRDGRSLLDMESIRKEREWVFGYMNDRDGLYMVANKDWKYLYYVCGGQEQLFHLKEDPHEQYELSSSSEAYCRTQLLEMREALAVRFPELREEGMEGACQLKQTETRYNESELTVTNPFAWRGPMRYGGGW</sequence>
<gene>
    <name evidence="4" type="ORF">J2736_002099</name>
</gene>
<dbReference type="EMBL" id="JAVDSB010000002">
    <property type="protein sequence ID" value="MDR6550912.1"/>
    <property type="molecule type" value="Genomic_DNA"/>
</dbReference>
<feature type="domain" description="Sulfatase N-terminal" evidence="3">
    <location>
        <begin position="5"/>
        <end position="348"/>
    </location>
</feature>
<dbReference type="InterPro" id="IPR017850">
    <property type="entry name" value="Alkaline_phosphatase_core_sf"/>
</dbReference>
<dbReference type="Pfam" id="PF00884">
    <property type="entry name" value="Sulfatase"/>
    <property type="match status" value="1"/>
</dbReference>
<comment type="similarity">
    <text evidence="1">Belongs to the sulfatase family.</text>
</comment>
<dbReference type="InterPro" id="IPR000917">
    <property type="entry name" value="Sulfatase_N"/>
</dbReference>